<gene>
    <name evidence="12" type="primary">TSC22D1</name>
</gene>
<dbReference type="GO" id="GO:0043066">
    <property type="term" value="P:negative regulation of apoptotic process"/>
    <property type="evidence" value="ECO:0007669"/>
    <property type="project" value="TreeGrafter"/>
</dbReference>
<evidence type="ECO:0000256" key="3">
    <source>
        <dbReference type="ARBA" id="ARBA00007908"/>
    </source>
</evidence>
<comment type="similarity">
    <text evidence="3">Belongs to the TSC-22/Dip/Bun family.</text>
</comment>
<feature type="coiled-coil region" evidence="9">
    <location>
        <begin position="740"/>
        <end position="774"/>
    </location>
</feature>
<dbReference type="AlphaFoldDB" id="A0AA97J1C9"/>
<dbReference type="InterPro" id="IPR047862">
    <property type="entry name" value="TSC22/BUN_CS"/>
</dbReference>
<dbReference type="GO" id="GO:0006357">
    <property type="term" value="P:regulation of transcription by RNA polymerase II"/>
    <property type="evidence" value="ECO:0007669"/>
    <property type="project" value="InterPro"/>
</dbReference>
<feature type="compositionally biased region" description="Low complexity" evidence="10">
    <location>
        <begin position="245"/>
        <end position="295"/>
    </location>
</feature>
<keyword evidence="9" id="KW-0175">Coiled coil</keyword>
<dbReference type="GO" id="GO:0008284">
    <property type="term" value="P:positive regulation of cell population proliferation"/>
    <property type="evidence" value="ECO:0007669"/>
    <property type="project" value="TreeGrafter"/>
</dbReference>
<dbReference type="KEGG" id="emc:129325533"/>
<dbReference type="Proteomes" id="UP001190640">
    <property type="component" value="Chromosome 3"/>
</dbReference>
<evidence type="ECO:0000256" key="7">
    <source>
        <dbReference type="ARBA" id="ARBA00023242"/>
    </source>
</evidence>
<evidence type="ECO:0000256" key="9">
    <source>
        <dbReference type="SAM" id="Coils"/>
    </source>
</evidence>
<feature type="compositionally biased region" description="Pro residues" evidence="10">
    <location>
        <begin position="142"/>
        <end position="176"/>
    </location>
</feature>
<reference evidence="12" key="1">
    <citation type="submission" date="2025-08" db="UniProtKB">
        <authorList>
            <consortium name="RefSeq"/>
        </authorList>
    </citation>
    <scope>IDENTIFICATION</scope>
    <source>
        <tissue evidence="12">Blood</tissue>
    </source>
</reference>
<keyword evidence="4" id="KW-0963">Cytoplasm</keyword>
<dbReference type="FunFam" id="1.20.5.490:FF:000002">
    <property type="entry name" value="TSC22 domain family, member 1"/>
    <property type="match status" value="1"/>
</dbReference>
<dbReference type="CTD" id="8848"/>
<feature type="region of interest" description="Disordered" evidence="10">
    <location>
        <begin position="224"/>
        <end position="337"/>
    </location>
</feature>
<feature type="region of interest" description="Disordered" evidence="10">
    <location>
        <begin position="579"/>
        <end position="613"/>
    </location>
</feature>
<keyword evidence="7" id="KW-0539">Nucleus</keyword>
<feature type="compositionally biased region" description="Pro residues" evidence="10">
    <location>
        <begin position="791"/>
        <end position="803"/>
    </location>
</feature>
<feature type="compositionally biased region" description="Low complexity" evidence="10">
    <location>
        <begin position="302"/>
        <end position="314"/>
    </location>
</feature>
<evidence type="ECO:0000256" key="4">
    <source>
        <dbReference type="ARBA" id="ARBA00022490"/>
    </source>
</evidence>
<dbReference type="GeneID" id="129325533"/>
<evidence type="ECO:0000256" key="5">
    <source>
        <dbReference type="ARBA" id="ARBA00023015"/>
    </source>
</evidence>
<feature type="compositionally biased region" description="Polar residues" evidence="10">
    <location>
        <begin position="60"/>
        <end position="81"/>
    </location>
</feature>
<feature type="compositionally biased region" description="Low complexity" evidence="10">
    <location>
        <begin position="98"/>
        <end position="109"/>
    </location>
</feature>
<keyword evidence="5" id="KW-0805">Transcription regulation</keyword>
<feature type="compositionally biased region" description="Low complexity" evidence="10">
    <location>
        <begin position="177"/>
        <end position="187"/>
    </location>
</feature>
<accession>A0AA97J1C9</accession>
<feature type="compositionally biased region" description="Low complexity" evidence="10">
    <location>
        <begin position="323"/>
        <end position="337"/>
    </location>
</feature>
<feature type="region of interest" description="Disordered" evidence="10">
    <location>
        <begin position="782"/>
        <end position="803"/>
    </location>
</feature>
<dbReference type="Pfam" id="PF01166">
    <property type="entry name" value="TSC22"/>
    <property type="match status" value="1"/>
</dbReference>
<dbReference type="Gene3D" id="1.20.5.490">
    <property type="entry name" value="Single helix bin"/>
    <property type="match status" value="1"/>
</dbReference>
<sequence>MQQQQQQQQPDSAAAEAGPRKMAHPALLPRAGGGGGGGLEDPPAPGLGPPGAQLKKKSGFQITSVTPAQISASLSSNNSVAEDTESYDDLDESHTEDLSSSELLDASLSRATDLGAPERSSSEETLSNFQEADSPGALSPNQPRPPPHLNGAPLPTPPPPARAPPPPPPPRAPAKPPAGNGPAAAAAAPPPPAAATAAASRFRVVKLDSTSEPFKKGRWTCTEFYDKESPAPGPDGAALHKALEALRQAPPEAAAAAASERESTSGSSVSSGLSTLSHYTESVGSGEGGAQQAEFGGPGPQPLLAPAGLPQSASQPQLHHEAGYPPHKAGAPPPASSAGVALLPPAVSVVGGPPHPAIPAVGAPQKQPPYTQPAPALPQAHQLTYGPGQAQQFPVQMAPGHVKAANLNSLPGPDYVQHQQVFQAPAPSVQPSPVMAGTGAPVPAAQAPSMQSSGPAHLPVAPAQPVACVQTPMPAAGAGIPMMSAAQQGPVPPVVQQPLVANQMTSSVMPPNVAPSQAVPPVPTGVIPPGSQAGMSSLPQPLVIAPQTTLLPAQPLLQAGEPLAPGVAGQQVPAVSPGPAVGPVPLSGPSAANVPPPPGSLAPSKNIAPSSGAQNENVVQKVLQSSLTSTSISLSVPQNLPPLNCAQFSVQALAQSSASRGEEARRSTEPLLVGLESSAGVPSALLDGSGSMASSLFPLKALPLTAQLMDGEDEGSSAASVVAIDNKIEQAMDLVKSHLMYAVREEVEVLKEQIKELVEKNSQLEQENALLKTLASPEQLAQLQAQLQAAPSPPAPQPPGPSA</sequence>
<keyword evidence="6" id="KW-0804">Transcription</keyword>
<dbReference type="PROSITE" id="PS01289">
    <property type="entry name" value="TSC22"/>
    <property type="match status" value="1"/>
</dbReference>
<evidence type="ECO:0000256" key="2">
    <source>
        <dbReference type="ARBA" id="ARBA00004496"/>
    </source>
</evidence>
<feature type="compositionally biased region" description="Low complexity" evidence="10">
    <location>
        <begin position="579"/>
        <end position="590"/>
    </location>
</feature>
<feature type="region of interest" description="Disordered" evidence="10">
    <location>
        <begin position="1"/>
        <end position="199"/>
    </location>
</feature>
<proteinExistence type="inferred from homology"/>
<evidence type="ECO:0000256" key="8">
    <source>
        <dbReference type="ARBA" id="ARBA00039911"/>
    </source>
</evidence>
<dbReference type="SUPFAM" id="SSF58026">
    <property type="entry name" value="Delta-sleep-inducing peptide immunoreactive peptide"/>
    <property type="match status" value="1"/>
</dbReference>
<dbReference type="InterPro" id="IPR000580">
    <property type="entry name" value="TSC22/Bun"/>
</dbReference>
<protein>
    <recommendedName>
        <fullName evidence="8">TSC22 domain family protein 1</fullName>
    </recommendedName>
</protein>
<feature type="region of interest" description="Disordered" evidence="10">
    <location>
        <begin position="358"/>
        <end position="382"/>
    </location>
</feature>
<evidence type="ECO:0000313" key="12">
    <source>
        <dbReference type="RefSeq" id="XP_054829221.1"/>
    </source>
</evidence>
<comment type="subcellular location">
    <subcellularLocation>
        <location evidence="2">Cytoplasm</location>
    </subcellularLocation>
    <subcellularLocation>
        <location evidence="1">Nucleus</location>
    </subcellularLocation>
</comment>
<dbReference type="GO" id="GO:0005634">
    <property type="term" value="C:nucleus"/>
    <property type="evidence" value="ECO:0007669"/>
    <property type="project" value="UniProtKB-SubCell"/>
</dbReference>
<name>A0AA97J1C9_EUBMA</name>
<feature type="compositionally biased region" description="Pro residues" evidence="10">
    <location>
        <begin position="366"/>
        <end position="376"/>
    </location>
</feature>
<evidence type="ECO:0000313" key="11">
    <source>
        <dbReference type="Proteomes" id="UP001190640"/>
    </source>
</evidence>
<organism evidence="11 12">
    <name type="scientific">Eublepharis macularius</name>
    <name type="common">Leopard gecko</name>
    <name type="synonym">Cyrtodactylus macularius</name>
    <dbReference type="NCBI Taxonomy" id="481883"/>
    <lineage>
        <taxon>Eukaryota</taxon>
        <taxon>Metazoa</taxon>
        <taxon>Chordata</taxon>
        <taxon>Craniata</taxon>
        <taxon>Vertebrata</taxon>
        <taxon>Euteleostomi</taxon>
        <taxon>Lepidosauria</taxon>
        <taxon>Squamata</taxon>
        <taxon>Bifurcata</taxon>
        <taxon>Gekkota</taxon>
        <taxon>Eublepharidae</taxon>
        <taxon>Eublepharinae</taxon>
        <taxon>Eublepharis</taxon>
    </lineage>
</organism>
<evidence type="ECO:0000256" key="1">
    <source>
        <dbReference type="ARBA" id="ARBA00004123"/>
    </source>
</evidence>
<dbReference type="GO" id="GO:0005829">
    <property type="term" value="C:cytosol"/>
    <property type="evidence" value="ECO:0007669"/>
    <property type="project" value="TreeGrafter"/>
</dbReference>
<evidence type="ECO:0000256" key="6">
    <source>
        <dbReference type="ARBA" id="ARBA00023163"/>
    </source>
</evidence>
<dbReference type="RefSeq" id="XP_054829221.1">
    <property type="nucleotide sequence ID" value="XM_054973246.1"/>
</dbReference>
<dbReference type="PANTHER" id="PTHR46745:SF1">
    <property type="entry name" value="TSC22 DOMAIN FAMILY PROTEIN 1"/>
    <property type="match status" value="1"/>
</dbReference>
<feature type="compositionally biased region" description="Acidic residues" evidence="10">
    <location>
        <begin position="82"/>
        <end position="91"/>
    </location>
</feature>
<keyword evidence="11" id="KW-1185">Reference proteome</keyword>
<evidence type="ECO:0000256" key="10">
    <source>
        <dbReference type="SAM" id="MobiDB-lite"/>
    </source>
</evidence>
<dbReference type="PANTHER" id="PTHR46745">
    <property type="entry name" value="TSC22 DOMAIN FAMILY PROTEIN 1"/>
    <property type="match status" value="1"/>
</dbReference>
<dbReference type="CDD" id="cd21936">
    <property type="entry name" value="ZIP_TSC22D"/>
    <property type="match status" value="1"/>
</dbReference>